<accession>A0ACC0NUG9</accession>
<organism evidence="1 2">
    <name type="scientific">Rhododendron molle</name>
    <name type="common">Chinese azalea</name>
    <name type="synonym">Azalea mollis</name>
    <dbReference type="NCBI Taxonomy" id="49168"/>
    <lineage>
        <taxon>Eukaryota</taxon>
        <taxon>Viridiplantae</taxon>
        <taxon>Streptophyta</taxon>
        <taxon>Embryophyta</taxon>
        <taxon>Tracheophyta</taxon>
        <taxon>Spermatophyta</taxon>
        <taxon>Magnoliopsida</taxon>
        <taxon>eudicotyledons</taxon>
        <taxon>Gunneridae</taxon>
        <taxon>Pentapetalae</taxon>
        <taxon>asterids</taxon>
        <taxon>Ericales</taxon>
        <taxon>Ericaceae</taxon>
        <taxon>Ericoideae</taxon>
        <taxon>Rhodoreae</taxon>
        <taxon>Rhododendron</taxon>
    </lineage>
</organism>
<evidence type="ECO:0000313" key="1">
    <source>
        <dbReference type="EMBL" id="KAI8556397.1"/>
    </source>
</evidence>
<name>A0ACC0NUG9_RHOML</name>
<dbReference type="Proteomes" id="UP001062846">
    <property type="component" value="Chromosome 5"/>
</dbReference>
<comment type="caution">
    <text evidence="1">The sequence shown here is derived from an EMBL/GenBank/DDBJ whole genome shotgun (WGS) entry which is preliminary data.</text>
</comment>
<keyword evidence="2" id="KW-1185">Reference proteome</keyword>
<reference evidence="1" key="1">
    <citation type="submission" date="2022-02" db="EMBL/GenBank/DDBJ databases">
        <title>Plant Genome Project.</title>
        <authorList>
            <person name="Zhang R.-G."/>
        </authorList>
    </citation>
    <scope>NUCLEOTIDE SEQUENCE</scope>
    <source>
        <strain evidence="1">AT1</strain>
    </source>
</reference>
<gene>
    <name evidence="1" type="ORF">RHMOL_Rhmol05G0249700</name>
</gene>
<proteinExistence type="predicted"/>
<protein>
    <submittedName>
        <fullName evidence="1">Uncharacterized protein</fullName>
    </submittedName>
</protein>
<evidence type="ECO:0000313" key="2">
    <source>
        <dbReference type="Proteomes" id="UP001062846"/>
    </source>
</evidence>
<sequence>MGRMLATVVALLSDHALYAYKRYEKQEKEYIAAFEKITEQETKDTISEGAFRKFIVDEMPKLTAEI</sequence>
<dbReference type="EMBL" id="CM046392">
    <property type="protein sequence ID" value="KAI8556397.1"/>
    <property type="molecule type" value="Genomic_DNA"/>
</dbReference>